<sequence length="533" mass="56922">MQHILTALGGIGLFLFGMTVLTEGLRALAGGALRAILARYTTNPVSGAVTGALTTAVIQSSSATTVTAVGFVGAGLITFSQALGVIFGANIGTTITGWLVALIGFKLQLGLMVMPLLLVGVLMRLFGKPKFRHAGTALAGFSLLFIGIETLQHGMAAFEGIVTPDSFPADTLLGRLQLVLIGVGITLVTQSSSAGVATALVALSSGAISFPQAAAMVIGMDVGTTFTAALATVGGSTAMRQTGFAHVIYNVMTGVMAFFLVGIYTNFMDAWVAGGAAGNAQMAVVGFHTMFNILGVILILPFTGAFARFITRLVPEQVPALERGLDRHLLKEPGVAMATALEVARRLGQEAFAILHSQLRPETRQASQEARLEALLRATENTQLYVEEISSSALDPVSADQQVAALHALDHIRRLHHRCTQITRVGALSADRRLARYTAVLAHAVGRFTLDGDISAGRAAFERLHGFMRVQRHRYRQSEVHSSIKEHGPDTTLMARLDAMRWLQRVAYHVWRISYHLGERDQQAEPSASDQED</sequence>
<dbReference type="Pfam" id="PF02690">
    <property type="entry name" value="Na_Pi_cotrans"/>
    <property type="match status" value="2"/>
</dbReference>
<evidence type="ECO:0000256" key="1">
    <source>
        <dbReference type="ARBA" id="ARBA00004651"/>
    </source>
</evidence>
<feature type="transmembrane region" description="Helical" evidence="6">
    <location>
        <begin position="58"/>
        <end position="77"/>
    </location>
</feature>
<dbReference type="PANTHER" id="PTHR10010:SF46">
    <property type="entry name" value="SODIUM-DEPENDENT PHOSPHATE TRANSPORT PROTEIN 2B"/>
    <property type="match status" value="1"/>
</dbReference>
<feature type="transmembrane region" description="Helical" evidence="6">
    <location>
        <begin position="247"/>
        <end position="267"/>
    </location>
</feature>
<comment type="subcellular location">
    <subcellularLocation>
        <location evidence="1">Cell membrane</location>
        <topology evidence="1">Multi-pass membrane protein</topology>
    </subcellularLocation>
</comment>
<evidence type="ECO:0000256" key="2">
    <source>
        <dbReference type="ARBA" id="ARBA00022475"/>
    </source>
</evidence>
<evidence type="ECO:0000313" key="8">
    <source>
        <dbReference type="Proteomes" id="UP000183685"/>
    </source>
</evidence>
<reference evidence="7 8" key="1">
    <citation type="submission" date="2016-10" db="EMBL/GenBank/DDBJ databases">
        <authorList>
            <person name="de Groot N.N."/>
        </authorList>
    </citation>
    <scope>NUCLEOTIDE SEQUENCE [LARGE SCALE GENOMIC DNA]</scope>
    <source>
        <strain evidence="7 8">CGMCC 1.9109</strain>
    </source>
</reference>
<dbReference type="GO" id="GO:0044341">
    <property type="term" value="P:sodium-dependent phosphate transport"/>
    <property type="evidence" value="ECO:0007669"/>
    <property type="project" value="InterPro"/>
</dbReference>
<evidence type="ECO:0000256" key="4">
    <source>
        <dbReference type="ARBA" id="ARBA00022989"/>
    </source>
</evidence>
<dbReference type="InterPro" id="IPR003841">
    <property type="entry name" value="Na/Pi_transpt"/>
</dbReference>
<dbReference type="STRING" id="637679.GCA_001550055_03136"/>
<feature type="transmembrane region" description="Helical" evidence="6">
    <location>
        <begin position="84"/>
        <end position="103"/>
    </location>
</feature>
<evidence type="ECO:0000256" key="3">
    <source>
        <dbReference type="ARBA" id="ARBA00022692"/>
    </source>
</evidence>
<dbReference type="Proteomes" id="UP000183685">
    <property type="component" value="Unassembled WGS sequence"/>
</dbReference>
<dbReference type="GO" id="GO:0005436">
    <property type="term" value="F:sodium:phosphate symporter activity"/>
    <property type="evidence" value="ECO:0007669"/>
    <property type="project" value="InterPro"/>
</dbReference>
<protein>
    <submittedName>
        <fullName evidence="7">Phosphate:Na+ symporter</fullName>
    </submittedName>
</protein>
<dbReference type="PANTHER" id="PTHR10010">
    <property type="entry name" value="SOLUTE CARRIER FAMILY 34 SODIUM PHOSPHATE , MEMBER 2-RELATED"/>
    <property type="match status" value="1"/>
</dbReference>
<dbReference type="AlphaFoldDB" id="A0A1G7CFW4"/>
<feature type="transmembrane region" description="Helical" evidence="6">
    <location>
        <begin position="287"/>
        <end position="307"/>
    </location>
</feature>
<evidence type="ECO:0000256" key="6">
    <source>
        <dbReference type="SAM" id="Phobius"/>
    </source>
</evidence>
<dbReference type="EMBL" id="FNAK01000006">
    <property type="protein sequence ID" value="SDE38179.1"/>
    <property type="molecule type" value="Genomic_DNA"/>
</dbReference>
<keyword evidence="4 6" id="KW-1133">Transmembrane helix</keyword>
<feature type="transmembrane region" description="Helical" evidence="6">
    <location>
        <begin position="109"/>
        <end position="126"/>
    </location>
</feature>
<keyword evidence="3 6" id="KW-0812">Transmembrane</keyword>
<proteinExistence type="predicted"/>
<feature type="transmembrane region" description="Helical" evidence="6">
    <location>
        <begin position="138"/>
        <end position="158"/>
    </location>
</feature>
<keyword evidence="8" id="KW-1185">Reference proteome</keyword>
<accession>A0A1G7CFW4</accession>
<evidence type="ECO:0000256" key="5">
    <source>
        <dbReference type="ARBA" id="ARBA00023136"/>
    </source>
</evidence>
<dbReference type="NCBIfam" id="NF037997">
    <property type="entry name" value="Na_Pi_symport"/>
    <property type="match status" value="1"/>
</dbReference>
<keyword evidence="5 6" id="KW-0472">Membrane</keyword>
<evidence type="ECO:0000313" key="7">
    <source>
        <dbReference type="EMBL" id="SDE38179.1"/>
    </source>
</evidence>
<gene>
    <name evidence="7" type="ORF">SAMN04488071_2785</name>
</gene>
<keyword evidence="2" id="KW-1003">Cell membrane</keyword>
<name>A0A1G7CFW4_9PROT</name>
<organism evidence="7 8">
    <name type="scientific">Kordiimonas lacus</name>
    <dbReference type="NCBI Taxonomy" id="637679"/>
    <lineage>
        <taxon>Bacteria</taxon>
        <taxon>Pseudomonadati</taxon>
        <taxon>Pseudomonadota</taxon>
        <taxon>Alphaproteobacteria</taxon>
        <taxon>Kordiimonadales</taxon>
        <taxon>Kordiimonadaceae</taxon>
        <taxon>Kordiimonas</taxon>
    </lineage>
</organism>
<dbReference type="GO" id="GO:0005886">
    <property type="term" value="C:plasma membrane"/>
    <property type="evidence" value="ECO:0007669"/>
    <property type="project" value="UniProtKB-SubCell"/>
</dbReference>